<proteinExistence type="predicted"/>
<keyword evidence="2" id="KW-1185">Reference proteome</keyword>
<sequence length="72" mass="8309">MAPEKVTYKKELVQYIESIITTQQQTKIPQQTKYLKELPLIIKCYEPYGAPHEIPNKGKIVIICGGIQLFLF</sequence>
<dbReference type="AlphaFoldDB" id="A0A8S1R772"/>
<dbReference type="EMBL" id="CAJJDN010000148">
    <property type="protein sequence ID" value="CAD8124036.1"/>
    <property type="molecule type" value="Genomic_DNA"/>
</dbReference>
<gene>
    <name evidence="1" type="ORF">PSON_ATCC_30995.1.T1480133</name>
</gene>
<dbReference type="Proteomes" id="UP000692954">
    <property type="component" value="Unassembled WGS sequence"/>
</dbReference>
<protein>
    <submittedName>
        <fullName evidence="1">Uncharacterized protein</fullName>
    </submittedName>
</protein>
<accession>A0A8S1R772</accession>
<comment type="caution">
    <text evidence="1">The sequence shown here is derived from an EMBL/GenBank/DDBJ whole genome shotgun (WGS) entry which is preliminary data.</text>
</comment>
<reference evidence="1" key="1">
    <citation type="submission" date="2021-01" db="EMBL/GenBank/DDBJ databases">
        <authorList>
            <consortium name="Genoscope - CEA"/>
            <person name="William W."/>
        </authorList>
    </citation>
    <scope>NUCLEOTIDE SEQUENCE</scope>
</reference>
<evidence type="ECO:0000313" key="2">
    <source>
        <dbReference type="Proteomes" id="UP000692954"/>
    </source>
</evidence>
<name>A0A8S1R772_9CILI</name>
<organism evidence="1 2">
    <name type="scientific">Paramecium sonneborni</name>
    <dbReference type="NCBI Taxonomy" id="65129"/>
    <lineage>
        <taxon>Eukaryota</taxon>
        <taxon>Sar</taxon>
        <taxon>Alveolata</taxon>
        <taxon>Ciliophora</taxon>
        <taxon>Intramacronucleata</taxon>
        <taxon>Oligohymenophorea</taxon>
        <taxon>Peniculida</taxon>
        <taxon>Parameciidae</taxon>
        <taxon>Paramecium</taxon>
    </lineage>
</organism>
<evidence type="ECO:0000313" key="1">
    <source>
        <dbReference type="EMBL" id="CAD8124036.1"/>
    </source>
</evidence>